<evidence type="ECO:0000256" key="1">
    <source>
        <dbReference type="SAM" id="MobiDB-lite"/>
    </source>
</evidence>
<organism evidence="2 3">
    <name type="scientific">Coleophoma cylindrospora</name>
    <dbReference type="NCBI Taxonomy" id="1849047"/>
    <lineage>
        <taxon>Eukaryota</taxon>
        <taxon>Fungi</taxon>
        <taxon>Dikarya</taxon>
        <taxon>Ascomycota</taxon>
        <taxon>Pezizomycotina</taxon>
        <taxon>Leotiomycetes</taxon>
        <taxon>Helotiales</taxon>
        <taxon>Dermateaceae</taxon>
        <taxon>Coleophoma</taxon>
    </lineage>
</organism>
<comment type="caution">
    <text evidence="2">The sequence shown here is derived from an EMBL/GenBank/DDBJ whole genome shotgun (WGS) entry which is preliminary data.</text>
</comment>
<dbReference type="Proteomes" id="UP000256645">
    <property type="component" value="Unassembled WGS sequence"/>
</dbReference>
<dbReference type="InterPro" id="IPR027417">
    <property type="entry name" value="P-loop_NTPase"/>
</dbReference>
<feature type="compositionally biased region" description="Polar residues" evidence="1">
    <location>
        <begin position="49"/>
        <end position="64"/>
    </location>
</feature>
<evidence type="ECO:0000313" key="3">
    <source>
        <dbReference type="Proteomes" id="UP000256645"/>
    </source>
</evidence>
<dbReference type="EMBL" id="PDLM01000009">
    <property type="protein sequence ID" value="RDW69550.1"/>
    <property type="molecule type" value="Genomic_DNA"/>
</dbReference>
<accession>A0A3D8R6H3</accession>
<sequence>MDCLYTSALLSTREGRLWFFHLHLDNTKSPAADLNLPDHKESSRDSRQKSFSRLASRRSTTWEGQKIRISTTPDQSRILNARKCTPQFQPPSRPDLLSISRFDIVVHQARRTATSCIGIATNGPEDALEVRSRISSRYMIVLDMTLKDHPTAGPSAGSGLTRDMAYPRKTTTFTINEEHFVTNLSHVKDDAVASLTIHTPEHLRALLTVHVTAKRNLAAADNREHIPFHVVHVEIPASLLSPDDQIDGKSLHPPLTTESEATYLIDLRGIAYMATLDLANVTVSIPQVGDVLYVTLKNRIDDITDAEYIPGTEDTATEDAAAGDANDATTKAAVNENPSNVWRAEVVDPFPFAHAITKKVDSTNLFQATPAVTVNVAMEHSNQNFKDDIRTMSALFASTAPETIRFREHLLFQNVEESPLLWVNINDLHGSSGIATTARAVYNQSQVDIVNSFKNAPKVIPVWGPFGTGKSTISVTESVVAMSDPSVRHQVAYSVDTNLGVDDICLRMDFLCNNLGLKKKIIIFTR</sequence>
<evidence type="ECO:0000313" key="2">
    <source>
        <dbReference type="EMBL" id="RDW69550.1"/>
    </source>
</evidence>
<dbReference type="OrthoDB" id="10636326at2759"/>
<reference evidence="2 3" key="1">
    <citation type="journal article" date="2018" name="IMA Fungus">
        <title>IMA Genome-F 9: Draft genome sequence of Annulohypoxylon stygium, Aspergillus mulundensis, Berkeleyomyces basicola (syn. Thielaviopsis basicola), Ceratocystis smalleyi, two Cercospora beticola strains, Coleophoma cylindrospora, Fusarium fracticaudum, Phialophora cf. hyalina, and Morchella septimelata.</title>
        <authorList>
            <person name="Wingfield B.D."/>
            <person name="Bills G.F."/>
            <person name="Dong Y."/>
            <person name="Huang W."/>
            <person name="Nel W.J."/>
            <person name="Swalarsk-Parry B.S."/>
            <person name="Vaghefi N."/>
            <person name="Wilken P.M."/>
            <person name="An Z."/>
            <person name="de Beer Z.W."/>
            <person name="De Vos L."/>
            <person name="Chen L."/>
            <person name="Duong T.A."/>
            <person name="Gao Y."/>
            <person name="Hammerbacher A."/>
            <person name="Kikkert J.R."/>
            <person name="Li Y."/>
            <person name="Li H."/>
            <person name="Li K."/>
            <person name="Li Q."/>
            <person name="Liu X."/>
            <person name="Ma X."/>
            <person name="Naidoo K."/>
            <person name="Pethybridge S.J."/>
            <person name="Sun J."/>
            <person name="Steenkamp E.T."/>
            <person name="van der Nest M.A."/>
            <person name="van Wyk S."/>
            <person name="Wingfield M.J."/>
            <person name="Xiong C."/>
            <person name="Yue Q."/>
            <person name="Zhang X."/>
        </authorList>
    </citation>
    <scope>NUCLEOTIDE SEQUENCE [LARGE SCALE GENOMIC DNA]</scope>
    <source>
        <strain evidence="2 3">BP6252</strain>
    </source>
</reference>
<gene>
    <name evidence="2" type="ORF">BP6252_08570</name>
</gene>
<name>A0A3D8R6H3_9HELO</name>
<protein>
    <submittedName>
        <fullName evidence="2">Uncharacterized protein</fullName>
    </submittedName>
</protein>
<keyword evidence="3" id="KW-1185">Reference proteome</keyword>
<dbReference type="AlphaFoldDB" id="A0A3D8R6H3"/>
<feature type="compositionally biased region" description="Basic and acidic residues" evidence="1">
    <location>
        <begin position="36"/>
        <end position="48"/>
    </location>
</feature>
<feature type="region of interest" description="Disordered" evidence="1">
    <location>
        <begin position="31"/>
        <end position="64"/>
    </location>
</feature>
<dbReference type="Gene3D" id="3.40.50.300">
    <property type="entry name" value="P-loop containing nucleotide triphosphate hydrolases"/>
    <property type="match status" value="1"/>
</dbReference>
<proteinExistence type="predicted"/>